<proteinExistence type="predicted"/>
<reference evidence="3" key="1">
    <citation type="journal article" date="2016" name="Proc. Natl. Acad. Sci. U.S.A.">
        <title>Comparative genomics of biotechnologically important yeasts.</title>
        <authorList>
            <person name="Riley R."/>
            <person name="Haridas S."/>
            <person name="Wolfe K.H."/>
            <person name="Lopes M.R."/>
            <person name="Hittinger C.T."/>
            <person name="Goeker M."/>
            <person name="Salamov A.A."/>
            <person name="Wisecaver J.H."/>
            <person name="Long T.M."/>
            <person name="Calvey C.H."/>
            <person name="Aerts A.L."/>
            <person name="Barry K.W."/>
            <person name="Choi C."/>
            <person name="Clum A."/>
            <person name="Coughlan A.Y."/>
            <person name="Deshpande S."/>
            <person name="Douglass A.P."/>
            <person name="Hanson S.J."/>
            <person name="Klenk H.-P."/>
            <person name="LaButti K.M."/>
            <person name="Lapidus A."/>
            <person name="Lindquist E.A."/>
            <person name="Lipzen A.M."/>
            <person name="Meier-Kolthoff J.P."/>
            <person name="Ohm R.A."/>
            <person name="Otillar R.P."/>
            <person name="Pangilinan J.L."/>
            <person name="Peng Y."/>
            <person name="Rokas A."/>
            <person name="Rosa C.A."/>
            <person name="Scheuner C."/>
            <person name="Sibirny A.A."/>
            <person name="Slot J.C."/>
            <person name="Stielow J.B."/>
            <person name="Sun H."/>
            <person name="Kurtzman C.P."/>
            <person name="Blackwell M."/>
            <person name="Grigoriev I.V."/>
            <person name="Jeffries T.W."/>
        </authorList>
    </citation>
    <scope>NUCLEOTIDE SEQUENCE [LARGE SCALE GENOMIC DNA]</scope>
    <source>
        <strain evidence="3">NRRL Y-1626</strain>
    </source>
</reference>
<sequence>MNINIFDDDFDDNQHENDLFKLNKEFSNNLNLSATPDNIGNSVGDIETYKETIEYFDYDIINFINYIINDIPCKDYRETGNVIIQMIRFKIDDTSNKESISSLIELLSDKVKLFIINEEKKTNLLTRSYWLGIINYLFFKMYKEADYNFFKLVPDCLEKLIDLIKFLMITSIDSINDQITNELIVNNILYFYEDENDFATNENNMKHELKYKDEKNWLWKHKKRNKLLLTSGNNTSSIVKRNSIENESNSTHAFSPPPIEEQASSPIKICHILNSLIYVLTENNISPIIQKQLVVFALTQIINKTFNNLMKDDFIKNRDRAIKIKLNLLMIQDWCKEQDFKNIVNKDFLSEIDDFILDTYPQNLLPDNYELLKNVYFFKQKSKFVYETPLKIIFDMESCKLSDSLELLTILSNFNDKEKHKDDFTLFVKEVTLNKQQLLKLIHGYRYEIDEPSFRFKKLIEKDILTPLGNNEDELYLSETGFKQISKITIPFTKEIIAQYSNIVERVDQFYKTDLENIHEGNLKKYGIPTNFNSDIRKPVIMKMSRSLDQEEIGDLNGRMSTEGFPENIINIDVKKSNNEKEVLSSSTLPVVSDYIVENPW</sequence>
<keyword evidence="3" id="KW-1185">Reference proteome</keyword>
<comment type="caution">
    <text evidence="2">The sequence shown here is derived from an EMBL/GenBank/DDBJ whole genome shotgun (WGS) entry which is preliminary data.</text>
</comment>
<dbReference type="InterPro" id="IPR002710">
    <property type="entry name" value="Dilute_dom"/>
</dbReference>
<dbReference type="PROSITE" id="PS51126">
    <property type="entry name" value="DILUTE"/>
    <property type="match status" value="1"/>
</dbReference>
<protein>
    <recommendedName>
        <fullName evidence="1">Dilute domain-containing protein</fullName>
    </recommendedName>
</protein>
<gene>
    <name evidence="2" type="ORF">HANVADRAFT_53611</name>
</gene>
<organism evidence="2 3">
    <name type="scientific">Hanseniaspora valbyensis NRRL Y-1626</name>
    <dbReference type="NCBI Taxonomy" id="766949"/>
    <lineage>
        <taxon>Eukaryota</taxon>
        <taxon>Fungi</taxon>
        <taxon>Dikarya</taxon>
        <taxon>Ascomycota</taxon>
        <taxon>Saccharomycotina</taxon>
        <taxon>Saccharomycetes</taxon>
        <taxon>Saccharomycodales</taxon>
        <taxon>Saccharomycodaceae</taxon>
        <taxon>Hanseniaspora</taxon>
    </lineage>
</organism>
<evidence type="ECO:0000313" key="3">
    <source>
        <dbReference type="Proteomes" id="UP000092321"/>
    </source>
</evidence>
<evidence type="ECO:0000259" key="1">
    <source>
        <dbReference type="PROSITE" id="PS51126"/>
    </source>
</evidence>
<dbReference type="Proteomes" id="UP000092321">
    <property type="component" value="Unassembled WGS sequence"/>
</dbReference>
<dbReference type="OrthoDB" id="3972274at2759"/>
<name>A0A1B7TAW6_9ASCO</name>
<dbReference type="EMBL" id="LXPE01000038">
    <property type="protein sequence ID" value="OBA25860.1"/>
    <property type="molecule type" value="Genomic_DNA"/>
</dbReference>
<feature type="domain" description="Dilute" evidence="1">
    <location>
        <begin position="101"/>
        <end position="471"/>
    </location>
</feature>
<dbReference type="AlphaFoldDB" id="A0A1B7TAW6"/>
<evidence type="ECO:0000313" key="2">
    <source>
        <dbReference type="EMBL" id="OBA25860.1"/>
    </source>
</evidence>
<accession>A0A1B7TAW6</accession>